<gene>
    <name evidence="4" type="ORF">HMPREF0908_1134</name>
</gene>
<dbReference type="AlphaFoldDB" id="C4V3P0"/>
<dbReference type="InterPro" id="IPR059113">
    <property type="entry name" value="Znf_ribbon"/>
</dbReference>
<evidence type="ECO:0000256" key="1">
    <source>
        <dbReference type="SAM" id="MobiDB-lite"/>
    </source>
</evidence>
<dbReference type="eggNOG" id="ENOG5033R1T">
    <property type="taxonomic scope" value="Bacteria"/>
</dbReference>
<dbReference type="STRING" id="638302.HMPREF0908_1134"/>
<keyword evidence="2" id="KW-0472">Membrane</keyword>
<protein>
    <recommendedName>
        <fullName evidence="3">Putative zinc-ribbon domain-containing protein</fullName>
    </recommendedName>
</protein>
<dbReference type="Proteomes" id="UP000005309">
    <property type="component" value="Unassembled WGS sequence"/>
</dbReference>
<evidence type="ECO:0000313" key="5">
    <source>
        <dbReference type="Proteomes" id="UP000005309"/>
    </source>
</evidence>
<feature type="transmembrane region" description="Helical" evidence="2">
    <location>
        <begin position="133"/>
        <end position="154"/>
    </location>
</feature>
<accession>C4V3P0</accession>
<feature type="transmembrane region" description="Helical" evidence="2">
    <location>
        <begin position="108"/>
        <end position="127"/>
    </location>
</feature>
<keyword evidence="2" id="KW-1133">Transmembrane helix</keyword>
<feature type="transmembrane region" description="Helical" evidence="2">
    <location>
        <begin position="75"/>
        <end position="96"/>
    </location>
</feature>
<feature type="transmembrane region" description="Helical" evidence="2">
    <location>
        <begin position="234"/>
        <end position="252"/>
    </location>
</feature>
<feature type="domain" description="Putative zinc-ribbon" evidence="3">
    <location>
        <begin position="8"/>
        <end position="31"/>
    </location>
</feature>
<sequence>MEDRKADPMKSCEKCGASIDEDVKFCPHCGASQEQPPDAAENPVKTADAEDVQQPVQTAEAEENTKKLTKLRENLVVTSYISAGAVAVSVFMPWISLGKMIDVTIMDISKGLMLAIIFVGAASAHALLKKKNYVLAAAMGHALLIFAVIAFIRYQSAISELKKTFFGAMAGSAISIDWGAMFFFVGAINLCAVSVLLYVIDQLLPQGGALTGDVLFRTWKELVRAKVKLASIEVPAWIYSLVIGILLVLLFSQSGMNRMIH</sequence>
<dbReference type="EMBL" id="ACLA01000015">
    <property type="protein sequence ID" value="EEQ48547.1"/>
    <property type="molecule type" value="Genomic_DNA"/>
</dbReference>
<organism evidence="4 5">
    <name type="scientific">Selenomonas flueggei ATCC 43531</name>
    <dbReference type="NCBI Taxonomy" id="638302"/>
    <lineage>
        <taxon>Bacteria</taxon>
        <taxon>Bacillati</taxon>
        <taxon>Bacillota</taxon>
        <taxon>Negativicutes</taxon>
        <taxon>Selenomonadales</taxon>
        <taxon>Selenomonadaceae</taxon>
        <taxon>Selenomonas</taxon>
    </lineage>
</organism>
<dbReference type="Pfam" id="PF13248">
    <property type="entry name" value="Zn_ribbon_3"/>
    <property type="match status" value="1"/>
</dbReference>
<comment type="caution">
    <text evidence="4">The sequence shown here is derived from an EMBL/GenBank/DDBJ whole genome shotgun (WGS) entry which is preliminary data.</text>
</comment>
<keyword evidence="5" id="KW-1185">Reference proteome</keyword>
<reference evidence="4 5" key="1">
    <citation type="submission" date="2009-04" db="EMBL/GenBank/DDBJ databases">
        <authorList>
            <person name="Qin X."/>
            <person name="Bachman B."/>
            <person name="Battles P."/>
            <person name="Bell A."/>
            <person name="Bess C."/>
            <person name="Bickham C."/>
            <person name="Chaboub L."/>
            <person name="Chen D."/>
            <person name="Coyle M."/>
            <person name="Deiros D.R."/>
            <person name="Dinh H."/>
            <person name="Forbes L."/>
            <person name="Fowler G."/>
            <person name="Francisco L."/>
            <person name="Fu Q."/>
            <person name="Gubbala S."/>
            <person name="Hale W."/>
            <person name="Han Y."/>
            <person name="Hemphill L."/>
            <person name="Highlander S.K."/>
            <person name="Hirani K."/>
            <person name="Hogues M."/>
            <person name="Jackson L."/>
            <person name="Jakkamsetti A."/>
            <person name="Javaid M."/>
            <person name="Jiang H."/>
            <person name="Korchina V."/>
            <person name="Kovar C."/>
            <person name="Lara F."/>
            <person name="Lee S."/>
            <person name="Mata R."/>
            <person name="Mathew T."/>
            <person name="Moen C."/>
            <person name="Morales K."/>
            <person name="Munidasa M."/>
            <person name="Nazareth L."/>
            <person name="Ngo R."/>
            <person name="Nguyen L."/>
            <person name="Okwuonu G."/>
            <person name="Ongeri F."/>
            <person name="Patil S."/>
            <person name="Petrosino J."/>
            <person name="Pham C."/>
            <person name="Pham P."/>
            <person name="Pu L.-L."/>
            <person name="Puazo M."/>
            <person name="Raj R."/>
            <person name="Reid J."/>
            <person name="Rouhana J."/>
            <person name="Saada N."/>
            <person name="Shang Y."/>
            <person name="Simmons D."/>
            <person name="Thornton R."/>
            <person name="Warren J."/>
            <person name="Weissenberger G."/>
            <person name="Zhang J."/>
            <person name="Zhang L."/>
            <person name="Zhou C."/>
            <person name="Zhu D."/>
            <person name="Muzny D."/>
            <person name="Worley K."/>
            <person name="Gibbs R."/>
        </authorList>
    </citation>
    <scope>NUCLEOTIDE SEQUENCE [LARGE SCALE GENOMIC DNA]</scope>
    <source>
        <strain evidence="4 5">ATCC 43531</strain>
    </source>
</reference>
<evidence type="ECO:0000259" key="3">
    <source>
        <dbReference type="Pfam" id="PF13248"/>
    </source>
</evidence>
<feature type="region of interest" description="Disordered" evidence="1">
    <location>
        <begin position="28"/>
        <end position="64"/>
    </location>
</feature>
<evidence type="ECO:0000313" key="4">
    <source>
        <dbReference type="EMBL" id="EEQ48547.1"/>
    </source>
</evidence>
<feature type="transmembrane region" description="Helical" evidence="2">
    <location>
        <begin position="175"/>
        <end position="200"/>
    </location>
</feature>
<keyword evidence="2" id="KW-0812">Transmembrane</keyword>
<evidence type="ECO:0000256" key="2">
    <source>
        <dbReference type="SAM" id="Phobius"/>
    </source>
</evidence>
<dbReference type="HOGENOM" id="CLU_1123896_0_0_9"/>
<proteinExistence type="predicted"/>
<name>C4V3P0_9FIRM</name>